<sequence>MAKKCRKKQVKKKNLLFGDGNNDSDSDGNDDFNQYIKEKSAKSKKLSTDASVESQVDFSKDIIVPSSTHATKSSYINELLESKRQRDEDKLYMKSKKLKLERELTKEDSTNDATEEEFITESYKHQKQLYEDIEKSGDKQQKLDDLDLASTNNLQTGKGVALKMLLAREKETSTLLKNSIPNESSNELDIANYNHTKIIIKNDRYENPNKTQLQLQLPIGESKKENNIEILDPILKRKLVEQFLTSKLTTTESLEIFKDVTQTHS</sequence>
<evidence type="ECO:0000259" key="4">
    <source>
        <dbReference type="Pfam" id="PF09745"/>
    </source>
</evidence>
<reference evidence="5 6" key="1">
    <citation type="journal article" date="2007" name="Proc. Natl. Acad. Sci. U.S.A.">
        <title>Independent sorting-out of thousands of duplicated gene pairs in two yeast species descended from a whole-genome duplication.</title>
        <authorList>
            <person name="Scannell D.R."/>
            <person name="Frank A.C."/>
            <person name="Conant G.C."/>
            <person name="Byrne K.P."/>
            <person name="Woolfit M."/>
            <person name="Wolfe K.H."/>
        </authorList>
    </citation>
    <scope>NUCLEOTIDE SEQUENCE [LARGE SCALE GENOMIC DNA]</scope>
    <source>
        <strain evidence="6">ATCC 22028 / DSM 70294 / BCRC 21397 / CBS 2163 / NBRC 10782 / NRRL Y-8283 / UCD 57-17</strain>
    </source>
</reference>
<dbReference type="RefSeq" id="XP_001642954.1">
    <property type="nucleotide sequence ID" value="XM_001642904.1"/>
</dbReference>
<dbReference type="GO" id="GO:0000381">
    <property type="term" value="P:regulation of alternative mRNA splicing, via spliceosome"/>
    <property type="evidence" value="ECO:0007669"/>
    <property type="project" value="InterPro"/>
</dbReference>
<comment type="similarity">
    <text evidence="1">Belongs to the NSRP1 family.</text>
</comment>
<accession>A7TRJ8</accession>
<dbReference type="Pfam" id="PF09745">
    <property type="entry name" value="NSRP1_N"/>
    <property type="match status" value="1"/>
</dbReference>
<name>A7TRJ8_VANPO</name>
<evidence type="ECO:0000256" key="1">
    <source>
        <dbReference type="ARBA" id="ARBA00010126"/>
    </source>
</evidence>
<organism evidence="6">
    <name type="scientific">Vanderwaltozyma polyspora (strain ATCC 22028 / DSM 70294 / BCRC 21397 / CBS 2163 / NBRC 10782 / NRRL Y-8283 / UCD 57-17)</name>
    <name type="common">Kluyveromyces polysporus</name>
    <dbReference type="NCBI Taxonomy" id="436907"/>
    <lineage>
        <taxon>Eukaryota</taxon>
        <taxon>Fungi</taxon>
        <taxon>Dikarya</taxon>
        <taxon>Ascomycota</taxon>
        <taxon>Saccharomycotina</taxon>
        <taxon>Saccharomycetes</taxon>
        <taxon>Saccharomycetales</taxon>
        <taxon>Saccharomycetaceae</taxon>
        <taxon>Vanderwaltozyma</taxon>
    </lineage>
</organism>
<dbReference type="AlphaFoldDB" id="A7TRJ8"/>
<feature type="region of interest" description="Disordered" evidence="3">
    <location>
        <begin position="1"/>
        <end position="32"/>
    </location>
</feature>
<dbReference type="eggNOG" id="ENOG502SE51">
    <property type="taxonomic scope" value="Eukaryota"/>
</dbReference>
<evidence type="ECO:0000313" key="5">
    <source>
        <dbReference type="EMBL" id="EDO15096.1"/>
    </source>
</evidence>
<feature type="domain" description="Nuclear speckle splicing regulatory protein 1 N-terminal" evidence="4">
    <location>
        <begin position="68"/>
        <end position="144"/>
    </location>
</feature>
<dbReference type="InterPro" id="IPR018612">
    <property type="entry name" value="NSRP1_N"/>
</dbReference>
<feature type="compositionally biased region" description="Basic residues" evidence="3">
    <location>
        <begin position="1"/>
        <end position="14"/>
    </location>
</feature>
<dbReference type="EMBL" id="DS480481">
    <property type="protein sequence ID" value="EDO15096.1"/>
    <property type="molecule type" value="Genomic_DNA"/>
</dbReference>
<dbReference type="KEGG" id="vpo:Kpol_1071p2"/>
<dbReference type="PhylomeDB" id="A7TRJ8"/>
<evidence type="ECO:0000256" key="2">
    <source>
        <dbReference type="ARBA" id="ARBA00023054"/>
    </source>
</evidence>
<evidence type="ECO:0000256" key="3">
    <source>
        <dbReference type="SAM" id="MobiDB-lite"/>
    </source>
</evidence>
<dbReference type="GeneID" id="5543145"/>
<dbReference type="InParanoid" id="A7TRJ8"/>
<evidence type="ECO:0000313" key="6">
    <source>
        <dbReference type="Proteomes" id="UP000000267"/>
    </source>
</evidence>
<gene>
    <name evidence="5" type="ORF">Kpol_1071p2</name>
</gene>
<protein>
    <recommendedName>
        <fullName evidence="4">Nuclear speckle splicing regulatory protein 1 N-terminal domain-containing protein</fullName>
    </recommendedName>
</protein>
<keyword evidence="2" id="KW-0175">Coiled coil</keyword>
<dbReference type="HOGENOM" id="CLU_1050529_0_0_1"/>
<keyword evidence="6" id="KW-1185">Reference proteome</keyword>
<dbReference type="Proteomes" id="UP000000267">
    <property type="component" value="Unassembled WGS sequence"/>
</dbReference>
<proteinExistence type="inferred from homology"/>